<dbReference type="EMBL" id="CAKOFQ010007038">
    <property type="protein sequence ID" value="CAH1988181.1"/>
    <property type="molecule type" value="Genomic_DNA"/>
</dbReference>
<sequence length="46" mass="5459">MPYICRIIAISDLRSRNGYDDHQPPSKKIYKRSYSGKGQEQPRYLE</sequence>
<dbReference type="AlphaFoldDB" id="A0A9P0PNY8"/>
<reference evidence="2" key="1">
    <citation type="submission" date="2022-03" db="EMBL/GenBank/DDBJ databases">
        <authorList>
            <person name="Sayadi A."/>
        </authorList>
    </citation>
    <scope>NUCLEOTIDE SEQUENCE</scope>
</reference>
<proteinExistence type="predicted"/>
<organism evidence="2 3">
    <name type="scientific">Acanthoscelides obtectus</name>
    <name type="common">Bean weevil</name>
    <name type="synonym">Bruchus obtectus</name>
    <dbReference type="NCBI Taxonomy" id="200917"/>
    <lineage>
        <taxon>Eukaryota</taxon>
        <taxon>Metazoa</taxon>
        <taxon>Ecdysozoa</taxon>
        <taxon>Arthropoda</taxon>
        <taxon>Hexapoda</taxon>
        <taxon>Insecta</taxon>
        <taxon>Pterygota</taxon>
        <taxon>Neoptera</taxon>
        <taxon>Endopterygota</taxon>
        <taxon>Coleoptera</taxon>
        <taxon>Polyphaga</taxon>
        <taxon>Cucujiformia</taxon>
        <taxon>Chrysomeloidea</taxon>
        <taxon>Chrysomelidae</taxon>
        <taxon>Bruchinae</taxon>
        <taxon>Bruchini</taxon>
        <taxon>Acanthoscelides</taxon>
    </lineage>
</organism>
<feature type="region of interest" description="Disordered" evidence="1">
    <location>
        <begin position="16"/>
        <end position="46"/>
    </location>
</feature>
<comment type="caution">
    <text evidence="2">The sequence shown here is derived from an EMBL/GenBank/DDBJ whole genome shotgun (WGS) entry which is preliminary data.</text>
</comment>
<evidence type="ECO:0000256" key="1">
    <source>
        <dbReference type="SAM" id="MobiDB-lite"/>
    </source>
</evidence>
<name>A0A9P0PNY8_ACAOB</name>
<gene>
    <name evidence="2" type="ORF">ACAOBT_LOCUS18332</name>
</gene>
<dbReference type="Proteomes" id="UP001152888">
    <property type="component" value="Unassembled WGS sequence"/>
</dbReference>
<accession>A0A9P0PNY8</accession>
<keyword evidence="3" id="KW-1185">Reference proteome</keyword>
<protein>
    <submittedName>
        <fullName evidence="2">Uncharacterized protein</fullName>
    </submittedName>
</protein>
<evidence type="ECO:0000313" key="2">
    <source>
        <dbReference type="EMBL" id="CAH1988181.1"/>
    </source>
</evidence>
<evidence type="ECO:0000313" key="3">
    <source>
        <dbReference type="Proteomes" id="UP001152888"/>
    </source>
</evidence>